<dbReference type="GO" id="GO:0000293">
    <property type="term" value="F:ferric-chelate reductase activity"/>
    <property type="evidence" value="ECO:0007669"/>
    <property type="project" value="TreeGrafter"/>
</dbReference>
<evidence type="ECO:0000256" key="1">
    <source>
        <dbReference type="ARBA" id="ARBA00004141"/>
    </source>
</evidence>
<evidence type="ECO:0000256" key="10">
    <source>
        <dbReference type="SAM" id="MobiDB-lite"/>
    </source>
</evidence>
<evidence type="ECO:0000256" key="3">
    <source>
        <dbReference type="ARBA" id="ARBA00022448"/>
    </source>
</evidence>
<feature type="transmembrane region" description="Helical" evidence="11">
    <location>
        <begin position="359"/>
        <end position="379"/>
    </location>
</feature>
<feature type="domain" description="FAD-binding FR-type" evidence="12">
    <location>
        <begin position="479"/>
        <end position="628"/>
    </location>
</feature>
<gene>
    <name evidence="13" type="ORF">D6C94_07763</name>
</gene>
<accession>A0A4S9PMS6</accession>
<dbReference type="CDD" id="cd06186">
    <property type="entry name" value="NOX_Duox_like_FAD_NADP"/>
    <property type="match status" value="1"/>
</dbReference>
<dbReference type="Gene3D" id="3.40.50.80">
    <property type="entry name" value="Nucleotide-binding domain of ferredoxin-NADP reductase (FNR) module"/>
    <property type="match status" value="1"/>
</dbReference>
<dbReference type="GO" id="GO:0006879">
    <property type="term" value="P:intracellular iron ion homeostasis"/>
    <property type="evidence" value="ECO:0007669"/>
    <property type="project" value="TreeGrafter"/>
</dbReference>
<dbReference type="SFLD" id="SFLDS00052">
    <property type="entry name" value="Ferric_Reductase_Domain"/>
    <property type="match status" value="1"/>
</dbReference>
<dbReference type="EMBL" id="QZBJ01000060">
    <property type="protein sequence ID" value="THY71352.1"/>
    <property type="molecule type" value="Genomic_DNA"/>
</dbReference>
<dbReference type="AlphaFoldDB" id="A0A4S9PMS6"/>
<dbReference type="SUPFAM" id="SSF52343">
    <property type="entry name" value="Ferredoxin reductase-like, C-terminal NADP-linked domain"/>
    <property type="match status" value="1"/>
</dbReference>
<dbReference type="GO" id="GO:0005886">
    <property type="term" value="C:plasma membrane"/>
    <property type="evidence" value="ECO:0007669"/>
    <property type="project" value="TreeGrafter"/>
</dbReference>
<dbReference type="Proteomes" id="UP000305064">
    <property type="component" value="Unassembled WGS sequence"/>
</dbReference>
<dbReference type="Pfam" id="PF08030">
    <property type="entry name" value="NAD_binding_6"/>
    <property type="match status" value="1"/>
</dbReference>
<keyword evidence="5 11" id="KW-1133">Transmembrane helix</keyword>
<evidence type="ECO:0000256" key="8">
    <source>
        <dbReference type="ARBA" id="ARBA00023136"/>
    </source>
</evidence>
<protein>
    <submittedName>
        <fullName evidence="13">FRE family ferric-chelate reductase</fullName>
    </submittedName>
</protein>
<dbReference type="InterPro" id="IPR051410">
    <property type="entry name" value="Ferric/Cupric_Reductase"/>
</dbReference>
<evidence type="ECO:0000256" key="5">
    <source>
        <dbReference type="ARBA" id="ARBA00022989"/>
    </source>
</evidence>
<dbReference type="InterPro" id="IPR013130">
    <property type="entry name" value="Fe3_Rdtase_TM_dom"/>
</dbReference>
<dbReference type="PANTHER" id="PTHR32361:SF9">
    <property type="entry name" value="FERRIC REDUCTASE TRANSMEMBRANE COMPONENT 3-RELATED"/>
    <property type="match status" value="1"/>
</dbReference>
<dbReference type="Pfam" id="PF01794">
    <property type="entry name" value="Ferric_reduct"/>
    <property type="match status" value="1"/>
</dbReference>
<keyword evidence="7" id="KW-0406">Ion transport</keyword>
<dbReference type="PROSITE" id="PS51384">
    <property type="entry name" value="FAD_FR"/>
    <property type="match status" value="1"/>
</dbReference>
<keyword evidence="8 11" id="KW-0472">Membrane</keyword>
<name>A0A4S9PMS6_AURPU</name>
<keyword evidence="9" id="KW-0325">Glycoprotein</keyword>
<evidence type="ECO:0000256" key="4">
    <source>
        <dbReference type="ARBA" id="ARBA00022692"/>
    </source>
</evidence>
<feature type="transmembrane region" description="Helical" evidence="11">
    <location>
        <begin position="38"/>
        <end position="64"/>
    </location>
</feature>
<comment type="caution">
    <text evidence="13">The sequence shown here is derived from an EMBL/GenBank/DDBJ whole genome shotgun (WGS) entry which is preliminary data.</text>
</comment>
<evidence type="ECO:0000256" key="9">
    <source>
        <dbReference type="ARBA" id="ARBA00023180"/>
    </source>
</evidence>
<keyword evidence="6" id="KW-0560">Oxidoreductase</keyword>
<proteinExistence type="inferred from homology"/>
<feature type="transmembrane region" description="Helical" evidence="11">
    <location>
        <begin position="424"/>
        <end position="447"/>
    </location>
</feature>
<dbReference type="GO" id="GO:0006826">
    <property type="term" value="P:iron ion transport"/>
    <property type="evidence" value="ECO:0007669"/>
    <property type="project" value="TreeGrafter"/>
</dbReference>
<reference evidence="13 14" key="1">
    <citation type="submission" date="2018-10" db="EMBL/GenBank/DDBJ databases">
        <title>Fifty Aureobasidium pullulans genomes reveal a recombining polyextremotolerant generalist.</title>
        <authorList>
            <person name="Gostincar C."/>
            <person name="Turk M."/>
            <person name="Zajc J."/>
            <person name="Gunde-Cimerman N."/>
        </authorList>
    </citation>
    <scope>NUCLEOTIDE SEQUENCE [LARGE SCALE GENOMIC DNA]</scope>
    <source>
        <strain evidence="13 14">EXF-4256</strain>
    </source>
</reference>
<comment type="subcellular location">
    <subcellularLocation>
        <location evidence="1">Membrane</location>
        <topology evidence="1">Multi-pass membrane protein</topology>
    </subcellularLocation>
</comment>
<evidence type="ECO:0000313" key="14">
    <source>
        <dbReference type="Proteomes" id="UP000305064"/>
    </source>
</evidence>
<evidence type="ECO:0000313" key="13">
    <source>
        <dbReference type="EMBL" id="THY71352.1"/>
    </source>
</evidence>
<dbReference type="PANTHER" id="PTHR32361">
    <property type="entry name" value="FERRIC/CUPRIC REDUCTASE TRANSMEMBRANE COMPONENT"/>
    <property type="match status" value="1"/>
</dbReference>
<evidence type="ECO:0000256" key="2">
    <source>
        <dbReference type="ARBA" id="ARBA00006278"/>
    </source>
</evidence>
<evidence type="ECO:0000256" key="6">
    <source>
        <dbReference type="ARBA" id="ARBA00023002"/>
    </source>
</evidence>
<dbReference type="SFLD" id="SFLDG01168">
    <property type="entry name" value="Ferric_reductase_subgroup_(FRE"/>
    <property type="match status" value="1"/>
</dbReference>
<dbReference type="GO" id="GO:0015677">
    <property type="term" value="P:copper ion import"/>
    <property type="evidence" value="ECO:0007669"/>
    <property type="project" value="TreeGrafter"/>
</dbReference>
<sequence length="788" mass="89426">MLTSSSPLLEEQDASNQLSQRSFGAPRNKSYSLSRTNWSWTSVASTILNTTMILALLYGVGICVSTIEKTLMPSNEYCLHSVSVSYNYITFAGDGYGTYNGPKCLNPLRTISTYASGKTFCTEEEIQVGFDKIRKECNNEDLEFLDWQELVADVTEEVIAGMRVVEFDELPTGTNITEPVRLSRQFLDRVRNTLMAWEYEMNWHHQSGLALYGFWGLILGIATLCNVLKTPSTSSESTSQFTQSTWRWIQVNLIIPPAFGSHHQRLLFWCTVPTRMETVVVATFYLLTTYLSVSHYRLIFNNIYWDDKSQQLWRYVADRTGIMAYATLPLIWIFAGRNNVFMWATGLSYQAFNIYHRHIARAGTILAIVHSVVYTYLFVEFEGWSMFAREFTQLWLLLGVMATITMSLLLLFSVSWLRIKFYEIFLVLHIALSVVTLVGCFLHTSIFNAKYDAYLWPIVIVWTLDRGLRLLRLICCNLQVRFSKKVISRTYTIASYSKESDVIRLDVRTDSFLATPAAGQFYYLYQPTTWQGYENHPFTLGAWSSSSIGSDEAGSSLLRSTGTHEYFDEEDGAFSASKRQSHGQTLTFWIRPYDGWTKRLRDSCLASPTHTTSPTILLEGPYGHHCPIATFDSVLLIAGGTGIASAVPYILEHIALSRSEKTATTQMHLLWTTRQASFIHQVFARELRDVSHRDDFSTDLFFTRQNDSHKDDEEDDGTQTTIPGIQQGRPDIAAAISKAAMKAEMMGQRVAVLVCGPPAMADEARIAVHGVMKRGCFGIEYFEESFGW</sequence>
<dbReference type="InterPro" id="IPR017927">
    <property type="entry name" value="FAD-bd_FR_type"/>
</dbReference>
<feature type="transmembrane region" description="Helical" evidence="11">
    <location>
        <begin position="322"/>
        <end position="347"/>
    </location>
</feature>
<feature type="transmembrane region" description="Helical" evidence="11">
    <location>
        <begin position="391"/>
        <end position="412"/>
    </location>
</feature>
<evidence type="ECO:0000256" key="11">
    <source>
        <dbReference type="SAM" id="Phobius"/>
    </source>
</evidence>
<evidence type="ECO:0000256" key="7">
    <source>
        <dbReference type="ARBA" id="ARBA00023065"/>
    </source>
</evidence>
<keyword evidence="3" id="KW-0813">Transport</keyword>
<organism evidence="13 14">
    <name type="scientific">Aureobasidium pullulans</name>
    <name type="common">Black yeast</name>
    <name type="synonym">Pullularia pullulans</name>
    <dbReference type="NCBI Taxonomy" id="5580"/>
    <lineage>
        <taxon>Eukaryota</taxon>
        <taxon>Fungi</taxon>
        <taxon>Dikarya</taxon>
        <taxon>Ascomycota</taxon>
        <taxon>Pezizomycotina</taxon>
        <taxon>Dothideomycetes</taxon>
        <taxon>Dothideomycetidae</taxon>
        <taxon>Dothideales</taxon>
        <taxon>Saccotheciaceae</taxon>
        <taxon>Aureobasidium</taxon>
    </lineage>
</organism>
<feature type="region of interest" description="Disordered" evidence="10">
    <location>
        <begin position="705"/>
        <end position="725"/>
    </location>
</feature>
<feature type="region of interest" description="Disordered" evidence="10">
    <location>
        <begin position="1"/>
        <end position="32"/>
    </location>
</feature>
<comment type="similarity">
    <text evidence="2">Belongs to the ferric reductase (FRE) family.</text>
</comment>
<dbReference type="InterPro" id="IPR039261">
    <property type="entry name" value="FNR_nucleotide-bd"/>
</dbReference>
<keyword evidence="4 11" id="KW-0812">Transmembrane</keyword>
<evidence type="ECO:0000259" key="12">
    <source>
        <dbReference type="PROSITE" id="PS51384"/>
    </source>
</evidence>
<dbReference type="InterPro" id="IPR013121">
    <property type="entry name" value="Fe_red_NAD-bd_6"/>
</dbReference>